<sequence length="175" mass="20050">MQSQSQSQMLRKINGLFFVVISCVLFTNCDANAVFDTYKSVPSEWHKDSIATFNFKAPDTLKKYNLYVNLRNTNAYKFSNLFLIVEMNYPNGKVVKDTLEYKMAAPNGELLGTGFSDLKENKLWYKGFKDPFVFKEEGDYTVNIQHAMRKNGVVNGVEKLQGITEIGFRVEQAQK</sequence>
<accession>A0A1H1SE51</accession>
<protein>
    <submittedName>
        <fullName evidence="2">Gliding motility-associated lipoprotein GldH</fullName>
    </submittedName>
</protein>
<feature type="chain" id="PRO_5009259968" evidence="1">
    <location>
        <begin position="34"/>
        <end position="175"/>
    </location>
</feature>
<keyword evidence="1" id="KW-0732">Signal</keyword>
<dbReference type="InterPro" id="IPR020018">
    <property type="entry name" value="Motility-assoc_lipoprot_GldH"/>
</dbReference>
<dbReference type="AlphaFoldDB" id="A0A1H1SE51"/>
<feature type="signal peptide" evidence="1">
    <location>
        <begin position="1"/>
        <end position="33"/>
    </location>
</feature>
<evidence type="ECO:0000313" key="3">
    <source>
        <dbReference type="Proteomes" id="UP000198963"/>
    </source>
</evidence>
<gene>
    <name evidence="2" type="ORF">SAMN04489797_1649</name>
</gene>
<keyword evidence="3" id="KW-1185">Reference proteome</keyword>
<evidence type="ECO:0000256" key="1">
    <source>
        <dbReference type="SAM" id="SignalP"/>
    </source>
</evidence>
<dbReference type="Pfam" id="PF14109">
    <property type="entry name" value="GldH_lipo"/>
    <property type="match status" value="1"/>
</dbReference>
<dbReference type="STRING" id="1249933.SAMN04489797_1649"/>
<dbReference type="EMBL" id="LT629774">
    <property type="protein sequence ID" value="SDS46078.1"/>
    <property type="molecule type" value="Genomic_DNA"/>
</dbReference>
<name>A0A1H1SE51_9FLAO</name>
<reference evidence="2 3" key="1">
    <citation type="submission" date="2016-10" db="EMBL/GenBank/DDBJ databases">
        <authorList>
            <person name="Varghese N."/>
            <person name="Submissions S."/>
        </authorList>
    </citation>
    <scope>NUCLEOTIDE SEQUENCE [LARGE SCALE GENOMIC DNA]</scope>
    <source>
        <strain evidence="2 3">RHA_55</strain>
    </source>
</reference>
<keyword evidence="2" id="KW-0449">Lipoprotein</keyword>
<dbReference type="NCBIfam" id="TIGR03511">
    <property type="entry name" value="GldH_lipo"/>
    <property type="match status" value="1"/>
</dbReference>
<dbReference type="Proteomes" id="UP000198963">
    <property type="component" value="Chromosome I"/>
</dbReference>
<proteinExistence type="predicted"/>
<organism evidence="2 3">
    <name type="scientific">Winogradskyella sediminis</name>
    <dbReference type="NCBI Taxonomy" id="1382466"/>
    <lineage>
        <taxon>Bacteria</taxon>
        <taxon>Pseudomonadati</taxon>
        <taxon>Bacteroidota</taxon>
        <taxon>Flavobacteriia</taxon>
        <taxon>Flavobacteriales</taxon>
        <taxon>Flavobacteriaceae</taxon>
        <taxon>Winogradskyella</taxon>
    </lineage>
</organism>
<evidence type="ECO:0000313" key="2">
    <source>
        <dbReference type="EMBL" id="SDS46078.1"/>
    </source>
</evidence>